<accession>A0AAN7Q596</accession>
<name>A0AAN7Q596_9MYRT</name>
<sequence>MPLIDESRLKAKKGHRSTWELLLFFAYTSSYSSLLDSGKNTHGFLLTIRGDGGGGEAGAACEALAALEAVHGAQEAEGGHEVVAARDADWRLVHEAVVGGGDLEVEEGCAYLVICLISYGLLPS</sequence>
<dbReference type="EMBL" id="JAXIOK010000011">
    <property type="protein sequence ID" value="KAK4759797.1"/>
    <property type="molecule type" value="Genomic_DNA"/>
</dbReference>
<reference evidence="1 2" key="1">
    <citation type="journal article" date="2023" name="Hortic Res">
        <title>Pangenome of water caltrop reveals structural variations and asymmetric subgenome divergence after allopolyploidization.</title>
        <authorList>
            <person name="Zhang X."/>
            <person name="Chen Y."/>
            <person name="Wang L."/>
            <person name="Yuan Y."/>
            <person name="Fang M."/>
            <person name="Shi L."/>
            <person name="Lu R."/>
            <person name="Comes H.P."/>
            <person name="Ma Y."/>
            <person name="Chen Y."/>
            <person name="Huang G."/>
            <person name="Zhou Y."/>
            <person name="Zheng Z."/>
            <person name="Qiu Y."/>
        </authorList>
    </citation>
    <scope>NUCLEOTIDE SEQUENCE [LARGE SCALE GENOMIC DNA]</scope>
    <source>
        <tissue evidence="1">Roots</tissue>
    </source>
</reference>
<dbReference type="Proteomes" id="UP001345219">
    <property type="component" value="Chromosome 17"/>
</dbReference>
<evidence type="ECO:0000313" key="1">
    <source>
        <dbReference type="EMBL" id="KAK4759797.1"/>
    </source>
</evidence>
<comment type="caution">
    <text evidence="1">The sequence shown here is derived from an EMBL/GenBank/DDBJ whole genome shotgun (WGS) entry which is preliminary data.</text>
</comment>
<evidence type="ECO:0000313" key="2">
    <source>
        <dbReference type="Proteomes" id="UP001345219"/>
    </source>
</evidence>
<dbReference type="AlphaFoldDB" id="A0AAN7Q596"/>
<proteinExistence type="predicted"/>
<organism evidence="1 2">
    <name type="scientific">Trapa incisa</name>
    <dbReference type="NCBI Taxonomy" id="236973"/>
    <lineage>
        <taxon>Eukaryota</taxon>
        <taxon>Viridiplantae</taxon>
        <taxon>Streptophyta</taxon>
        <taxon>Embryophyta</taxon>
        <taxon>Tracheophyta</taxon>
        <taxon>Spermatophyta</taxon>
        <taxon>Magnoliopsida</taxon>
        <taxon>eudicotyledons</taxon>
        <taxon>Gunneridae</taxon>
        <taxon>Pentapetalae</taxon>
        <taxon>rosids</taxon>
        <taxon>malvids</taxon>
        <taxon>Myrtales</taxon>
        <taxon>Lythraceae</taxon>
        <taxon>Trapa</taxon>
    </lineage>
</organism>
<gene>
    <name evidence="1" type="ORF">SAY87_022928</name>
</gene>
<keyword evidence="2" id="KW-1185">Reference proteome</keyword>
<protein>
    <submittedName>
        <fullName evidence="1">Uncharacterized protein</fullName>
    </submittedName>
</protein>